<evidence type="ECO:0000313" key="4">
    <source>
        <dbReference type="Proteomes" id="UP000198816"/>
    </source>
</evidence>
<feature type="region of interest" description="Disordered" evidence="1">
    <location>
        <begin position="79"/>
        <end position="137"/>
    </location>
</feature>
<sequence>MEGRYRILYAGELMPGHALQDVVPRLAAKFKLQEETARDLILGGSGRVLKHSLTSGEAQRYRDALSTIGLKVAIEPESTTNTAPALADSRPDAAPAQPTSQRIGAEASSRPGDRRQGNGRPTGDARPESGPDGAPTRCPKCGADAVSELTGICQACGVVVERYLANRGMSRPSPASRVDNPYAPPRADLTPPRTEDEEDALQAPQSRPVGQGWRWITDAWQLFKAQPGAWIGAVVLFYIILILVSIVPWVGGLAVTILTPMLSECGQRF</sequence>
<dbReference type="EMBL" id="FNNZ01000032">
    <property type="protein sequence ID" value="SDX50851.1"/>
    <property type="molecule type" value="Genomic_DNA"/>
</dbReference>
<gene>
    <name evidence="3" type="ORF">SAMN05421783_1321</name>
</gene>
<keyword evidence="2" id="KW-0472">Membrane</keyword>
<accession>A0A1H3C9Q0</accession>
<keyword evidence="4" id="KW-1185">Reference proteome</keyword>
<proteinExistence type="predicted"/>
<evidence type="ECO:0000256" key="1">
    <source>
        <dbReference type="SAM" id="MobiDB-lite"/>
    </source>
</evidence>
<protein>
    <submittedName>
        <fullName evidence="3">Uncharacterized protein</fullName>
    </submittedName>
</protein>
<dbReference type="STRING" id="1058.SAMN05421783_1321"/>
<name>A0A1H3C9Q0_THIRO</name>
<reference evidence="4" key="1">
    <citation type="submission" date="2016-10" db="EMBL/GenBank/DDBJ databases">
        <authorList>
            <person name="Varghese N."/>
            <person name="Submissions S."/>
        </authorList>
    </citation>
    <scope>NUCLEOTIDE SEQUENCE [LARGE SCALE GENOMIC DNA]</scope>
    <source>
        <strain evidence="4">DSM 217</strain>
    </source>
</reference>
<evidence type="ECO:0000256" key="2">
    <source>
        <dbReference type="SAM" id="Phobius"/>
    </source>
</evidence>
<feature type="transmembrane region" description="Helical" evidence="2">
    <location>
        <begin position="229"/>
        <end position="251"/>
    </location>
</feature>
<dbReference type="Proteomes" id="UP000198816">
    <property type="component" value="Unassembled WGS sequence"/>
</dbReference>
<organism evidence="3 4">
    <name type="scientific">Thiocapsa roseopersicina</name>
    <dbReference type="NCBI Taxonomy" id="1058"/>
    <lineage>
        <taxon>Bacteria</taxon>
        <taxon>Pseudomonadati</taxon>
        <taxon>Pseudomonadota</taxon>
        <taxon>Gammaproteobacteria</taxon>
        <taxon>Chromatiales</taxon>
        <taxon>Chromatiaceae</taxon>
        <taxon>Thiocapsa</taxon>
    </lineage>
</organism>
<evidence type="ECO:0000313" key="3">
    <source>
        <dbReference type="EMBL" id="SDX50851.1"/>
    </source>
</evidence>
<keyword evidence="2" id="KW-1133">Transmembrane helix</keyword>
<feature type="region of interest" description="Disordered" evidence="1">
    <location>
        <begin position="169"/>
        <end position="207"/>
    </location>
</feature>
<keyword evidence="2" id="KW-0812">Transmembrane</keyword>
<dbReference type="RefSeq" id="WP_175534744.1">
    <property type="nucleotide sequence ID" value="NZ_FNNZ01000032.1"/>
</dbReference>
<dbReference type="AlphaFoldDB" id="A0A1H3C9Q0"/>